<gene>
    <name evidence="1" type="ORF">JHL22_07885</name>
</gene>
<evidence type="ECO:0000313" key="1">
    <source>
        <dbReference type="EMBL" id="MBK1781134.1"/>
    </source>
</evidence>
<sequence>MAHTLHILRTELEMAMVLSGCNTLSDIDHSILFT</sequence>
<protein>
    <recommendedName>
        <fullName evidence="3">FMN-dependent dehydrogenase domain-containing protein</fullName>
    </recommendedName>
</protein>
<name>A0ABS1EC28_9BURK</name>
<organism evidence="1 2">
    <name type="scientific">Advenella mandrilli</name>
    <dbReference type="NCBI Taxonomy" id="2800330"/>
    <lineage>
        <taxon>Bacteria</taxon>
        <taxon>Pseudomonadati</taxon>
        <taxon>Pseudomonadota</taxon>
        <taxon>Betaproteobacteria</taxon>
        <taxon>Burkholderiales</taxon>
        <taxon>Alcaligenaceae</taxon>
    </lineage>
</organism>
<accession>A0ABS1EC28</accession>
<dbReference type="Proteomes" id="UP000635316">
    <property type="component" value="Unassembled WGS sequence"/>
</dbReference>
<dbReference type="Gene3D" id="3.20.20.70">
    <property type="entry name" value="Aldolase class I"/>
    <property type="match status" value="1"/>
</dbReference>
<dbReference type="InterPro" id="IPR013785">
    <property type="entry name" value="Aldolase_TIM"/>
</dbReference>
<evidence type="ECO:0008006" key="3">
    <source>
        <dbReference type="Google" id="ProtNLM"/>
    </source>
</evidence>
<reference evidence="1 2" key="1">
    <citation type="submission" date="2020-12" db="EMBL/GenBank/DDBJ databases">
        <authorList>
            <person name="Lu T."/>
            <person name="Wang Q."/>
            <person name="Han X."/>
        </authorList>
    </citation>
    <scope>NUCLEOTIDE SEQUENCE [LARGE SCALE GENOMIC DNA]</scope>
    <source>
        <strain evidence="1 2">WQ 585</strain>
    </source>
</reference>
<dbReference type="EMBL" id="JAENGP010000008">
    <property type="protein sequence ID" value="MBK1781134.1"/>
    <property type="molecule type" value="Genomic_DNA"/>
</dbReference>
<keyword evidence="2" id="KW-1185">Reference proteome</keyword>
<evidence type="ECO:0000313" key="2">
    <source>
        <dbReference type="Proteomes" id="UP000635316"/>
    </source>
</evidence>
<proteinExistence type="predicted"/>
<comment type="caution">
    <text evidence="1">The sequence shown here is derived from an EMBL/GenBank/DDBJ whole genome shotgun (WGS) entry which is preliminary data.</text>
</comment>
<dbReference type="RefSeq" id="WP_200235722.1">
    <property type="nucleotide sequence ID" value="NZ_JAENGP010000008.1"/>
</dbReference>